<sequence length="112" mass="12464">MVYQLSILLPSSFVFSGAACELTSVDLLEQCFTRMPRRSEGTSGRRAKDDDITVAPPDLQALESIAKDRSISKVLWFRRNSIRNTPQSTRPLPKNQIRCRWPAGSSAATASH</sequence>
<dbReference type="EMBL" id="GGFK01014743">
    <property type="protein sequence ID" value="MBW48064.1"/>
    <property type="molecule type" value="Transcribed_RNA"/>
</dbReference>
<feature type="signal peptide" evidence="2">
    <location>
        <begin position="1"/>
        <end position="20"/>
    </location>
</feature>
<reference evidence="3" key="1">
    <citation type="submission" date="2018-01" db="EMBL/GenBank/DDBJ databases">
        <title>An insight into the sialome of Amazonian anophelines.</title>
        <authorList>
            <person name="Ribeiro J.M."/>
            <person name="Scarpassa V."/>
            <person name="Calvo E."/>
        </authorList>
    </citation>
    <scope>NUCLEOTIDE SEQUENCE</scope>
    <source>
        <tissue evidence="3">Salivary glands</tissue>
    </source>
</reference>
<evidence type="ECO:0000313" key="3">
    <source>
        <dbReference type="EMBL" id="MBW48064.1"/>
    </source>
</evidence>
<organism evidence="3">
    <name type="scientific">Anopheles triannulatus</name>
    <dbReference type="NCBI Taxonomy" id="58253"/>
    <lineage>
        <taxon>Eukaryota</taxon>
        <taxon>Metazoa</taxon>
        <taxon>Ecdysozoa</taxon>
        <taxon>Arthropoda</taxon>
        <taxon>Hexapoda</taxon>
        <taxon>Insecta</taxon>
        <taxon>Pterygota</taxon>
        <taxon>Neoptera</taxon>
        <taxon>Endopterygota</taxon>
        <taxon>Diptera</taxon>
        <taxon>Nematocera</taxon>
        <taxon>Culicoidea</taxon>
        <taxon>Culicidae</taxon>
        <taxon>Anophelinae</taxon>
        <taxon>Anopheles</taxon>
    </lineage>
</organism>
<accession>A0A2M4B4T6</accession>
<protein>
    <submittedName>
        <fullName evidence="3">Putative secreted protein</fullName>
    </submittedName>
</protein>
<evidence type="ECO:0000256" key="1">
    <source>
        <dbReference type="SAM" id="MobiDB-lite"/>
    </source>
</evidence>
<feature type="region of interest" description="Disordered" evidence="1">
    <location>
        <begin position="84"/>
        <end position="112"/>
    </location>
</feature>
<proteinExistence type="predicted"/>
<name>A0A2M4B4T6_9DIPT</name>
<feature type="chain" id="PRO_5014954133" evidence="2">
    <location>
        <begin position="21"/>
        <end position="112"/>
    </location>
</feature>
<evidence type="ECO:0000256" key="2">
    <source>
        <dbReference type="SAM" id="SignalP"/>
    </source>
</evidence>
<dbReference type="AlphaFoldDB" id="A0A2M4B4T6"/>
<keyword evidence="2" id="KW-0732">Signal</keyword>